<dbReference type="EMBL" id="JAKWJU010000002">
    <property type="protein sequence ID" value="MCH6159734.1"/>
    <property type="molecule type" value="Genomic_DNA"/>
</dbReference>
<keyword evidence="1" id="KW-0812">Transmembrane</keyword>
<reference evidence="2" key="2">
    <citation type="journal article" date="2023" name="Int. J. Syst. Evol. Microbiol.">
        <title>Streptomyces marispadix sp. nov., isolated from marine beach sediment of the Northern Coast of Portugal.</title>
        <authorList>
            <person name="dos Santos J.D.N."/>
            <person name="Vitorino I.R."/>
            <person name="Kallscheuer N."/>
            <person name="Srivastava A."/>
            <person name="Krautwurst S."/>
            <person name="Marz M."/>
            <person name="Jogler C."/>
            <person name="Lobo Da Cunha A."/>
            <person name="Catita J."/>
            <person name="Goncalves H."/>
            <person name="Gonzalez I."/>
            <person name="Reyes F."/>
            <person name="Lage O.M."/>
        </authorList>
    </citation>
    <scope>NUCLEOTIDE SEQUENCE</scope>
    <source>
        <strain evidence="2">M600PL45_2</strain>
    </source>
</reference>
<dbReference type="Pfam" id="PF10825">
    <property type="entry name" value="DUF2752"/>
    <property type="match status" value="1"/>
</dbReference>
<keyword evidence="1" id="KW-0472">Membrane</keyword>
<sequence>MSGHEPAPAGRRTAIPVSRLAAPAGTLVAVGAAFAYVGAVDPGEPGHYPVCPLLRFTGLYCPGCGGLRCAHALVHGDLAGALGANALAVAAFGVFALFMVHWVVRVLRARPVTVPLRTSHWWALGVLALAFTVVRNLPAGAALAP</sequence>
<accession>A0ABS9STX7</accession>
<comment type="caution">
    <text evidence="2">The sequence shown here is derived from an EMBL/GenBank/DDBJ whole genome shotgun (WGS) entry which is preliminary data.</text>
</comment>
<dbReference type="InterPro" id="IPR021215">
    <property type="entry name" value="DUF2752"/>
</dbReference>
<feature type="transmembrane region" description="Helical" evidence="1">
    <location>
        <begin position="86"/>
        <end position="107"/>
    </location>
</feature>
<evidence type="ECO:0000313" key="2">
    <source>
        <dbReference type="EMBL" id="MCH6159734.1"/>
    </source>
</evidence>
<feature type="transmembrane region" description="Helical" evidence="1">
    <location>
        <begin position="20"/>
        <end position="39"/>
    </location>
</feature>
<organism evidence="2 3">
    <name type="scientific">Streptomyces marispadix</name>
    <dbReference type="NCBI Taxonomy" id="2922868"/>
    <lineage>
        <taxon>Bacteria</taxon>
        <taxon>Bacillati</taxon>
        <taxon>Actinomycetota</taxon>
        <taxon>Actinomycetes</taxon>
        <taxon>Kitasatosporales</taxon>
        <taxon>Streptomycetaceae</taxon>
        <taxon>Streptomyces</taxon>
    </lineage>
</organism>
<feature type="transmembrane region" description="Helical" evidence="1">
    <location>
        <begin position="119"/>
        <end position="137"/>
    </location>
</feature>
<reference evidence="2" key="1">
    <citation type="submission" date="2022-03" db="EMBL/GenBank/DDBJ databases">
        <authorList>
            <person name="Santos J.D.N."/>
            <person name="Kallscheuer N."/>
            <person name="Jogler C."/>
            <person name="Lage O.M."/>
        </authorList>
    </citation>
    <scope>NUCLEOTIDE SEQUENCE</scope>
    <source>
        <strain evidence="2">M600PL45_2</strain>
    </source>
</reference>
<dbReference type="Proteomes" id="UP001166784">
    <property type="component" value="Unassembled WGS sequence"/>
</dbReference>
<keyword evidence="3" id="KW-1185">Reference proteome</keyword>
<name>A0ABS9STX7_9ACTN</name>
<keyword evidence="1" id="KW-1133">Transmembrane helix</keyword>
<gene>
    <name evidence="2" type="ORF">MMA15_04665</name>
</gene>
<proteinExistence type="predicted"/>
<evidence type="ECO:0000256" key="1">
    <source>
        <dbReference type="SAM" id="Phobius"/>
    </source>
</evidence>
<evidence type="ECO:0000313" key="3">
    <source>
        <dbReference type="Proteomes" id="UP001166784"/>
    </source>
</evidence>
<protein>
    <submittedName>
        <fullName evidence="2">DUF2752 domain-containing protein</fullName>
    </submittedName>
</protein>